<dbReference type="EMBL" id="CP059154">
    <property type="protein sequence ID" value="QLK25270.1"/>
    <property type="molecule type" value="Genomic_DNA"/>
</dbReference>
<keyword evidence="4" id="KW-1185">Reference proteome</keyword>
<evidence type="ECO:0000313" key="3">
    <source>
        <dbReference type="EMBL" id="QLK25270.1"/>
    </source>
</evidence>
<dbReference type="InterPro" id="IPR058311">
    <property type="entry name" value="DUF7998"/>
</dbReference>
<reference evidence="3 4" key="1">
    <citation type="submission" date="2020-07" db="EMBL/GenBank/DDBJ databases">
        <title>Natrinema (YPL30) sp. nov. and Haloterrigena xxxxxx (YPL8) sp. nov., isolated from a salt mine.</title>
        <authorList>
            <person name="Cui H."/>
        </authorList>
    </citation>
    <scope>NUCLEOTIDE SEQUENCE [LARGE SCALE GENOMIC DNA]</scope>
    <source>
        <strain evidence="3 4">YPL13</strain>
    </source>
</reference>
<feature type="compositionally biased region" description="Polar residues" evidence="1">
    <location>
        <begin position="1"/>
        <end position="12"/>
    </location>
</feature>
<evidence type="ECO:0000313" key="4">
    <source>
        <dbReference type="Proteomes" id="UP000510869"/>
    </source>
</evidence>
<gene>
    <name evidence="3" type="ORF">HYG81_14385</name>
</gene>
<proteinExistence type="predicted"/>
<feature type="domain" description="DUF7998" evidence="2">
    <location>
        <begin position="14"/>
        <end position="42"/>
    </location>
</feature>
<dbReference type="GeneID" id="56144416"/>
<dbReference type="RefSeq" id="WP_180840460.1">
    <property type="nucleotide sequence ID" value="NZ_CP059154.1"/>
</dbReference>
<dbReference type="KEGG" id="nay:HYG81_14385"/>
<dbReference type="AlphaFoldDB" id="A0A7D6CPT0"/>
<dbReference type="OrthoDB" id="169375at2157"/>
<feature type="region of interest" description="Disordered" evidence="1">
    <location>
        <begin position="1"/>
        <end position="53"/>
    </location>
</feature>
<accession>A0A7D6CPT0</accession>
<protein>
    <recommendedName>
        <fullName evidence="2">DUF7998 domain-containing protein</fullName>
    </recommendedName>
</protein>
<sequence length="53" mass="5862">MNPFSSSRSATDTGFDEEDESVPEHVPVPGPFLEGHDVLEREGNNESNDRSPF</sequence>
<evidence type="ECO:0000256" key="1">
    <source>
        <dbReference type="SAM" id="MobiDB-lite"/>
    </source>
</evidence>
<dbReference type="Proteomes" id="UP000510869">
    <property type="component" value="Chromosome"/>
</dbReference>
<organism evidence="3 4">
    <name type="scientific">Natrinema zhouii</name>
    <dbReference type="NCBI Taxonomy" id="1710539"/>
    <lineage>
        <taxon>Archaea</taxon>
        <taxon>Methanobacteriati</taxon>
        <taxon>Methanobacteriota</taxon>
        <taxon>Stenosarchaea group</taxon>
        <taxon>Halobacteria</taxon>
        <taxon>Halobacteriales</taxon>
        <taxon>Natrialbaceae</taxon>
        <taxon>Natrinema</taxon>
    </lineage>
</organism>
<evidence type="ECO:0000259" key="2">
    <source>
        <dbReference type="Pfam" id="PF25979"/>
    </source>
</evidence>
<name>A0A7D6CPT0_9EURY</name>
<dbReference type="Pfam" id="PF25979">
    <property type="entry name" value="DUF7998"/>
    <property type="match status" value="1"/>
</dbReference>
<feature type="compositionally biased region" description="Basic and acidic residues" evidence="1">
    <location>
        <begin position="34"/>
        <end position="53"/>
    </location>
</feature>